<dbReference type="HAMAP" id="MF_00422">
    <property type="entry name" value="SecE"/>
    <property type="match status" value="1"/>
</dbReference>
<evidence type="ECO:0000256" key="1">
    <source>
        <dbReference type="ARBA" id="ARBA00004370"/>
    </source>
</evidence>
<sequence length="124" mass="14240">MKMKDENKKNRLLEIVKWVGVVILLILSIIGNEVFRGYDIYVRMMLIFVIIIVTVYIVFTTKIGKWIIVFGKESCIELQKVVWPTYQESLNTTLVIVAVTVLMSLLVWGLDAVLVHVIAFGLRL</sequence>
<dbReference type="STRING" id="203907.Bfl563"/>
<keyword evidence="4 9" id="KW-0812">Transmembrane</keyword>
<evidence type="ECO:0000256" key="7">
    <source>
        <dbReference type="ARBA" id="ARBA00023010"/>
    </source>
</evidence>
<keyword evidence="11" id="KW-1185">Reference proteome</keyword>
<dbReference type="PANTHER" id="PTHR33910">
    <property type="entry name" value="PROTEIN TRANSLOCASE SUBUNIT SECE"/>
    <property type="match status" value="1"/>
</dbReference>
<dbReference type="AlphaFoldDB" id="Q7VRP1"/>
<comment type="similarity">
    <text evidence="9">Belongs to the SecE/SEC61-gamma family.</text>
</comment>
<dbReference type="GO" id="GO:0008320">
    <property type="term" value="F:protein transmembrane transporter activity"/>
    <property type="evidence" value="ECO:0007669"/>
    <property type="project" value="UniProtKB-UniRule"/>
</dbReference>
<dbReference type="GO" id="GO:0005886">
    <property type="term" value="C:plasma membrane"/>
    <property type="evidence" value="ECO:0007669"/>
    <property type="project" value="UniProtKB-UniRule"/>
</dbReference>
<keyword evidence="7 9" id="KW-0811">Translocation</keyword>
<dbReference type="NCBIfam" id="TIGR00964">
    <property type="entry name" value="secE_bact"/>
    <property type="match status" value="1"/>
</dbReference>
<organism evidence="10 11">
    <name type="scientific">Blochmanniella floridana</name>
    <dbReference type="NCBI Taxonomy" id="203907"/>
    <lineage>
        <taxon>Bacteria</taxon>
        <taxon>Pseudomonadati</taxon>
        <taxon>Pseudomonadota</taxon>
        <taxon>Gammaproteobacteria</taxon>
        <taxon>Enterobacterales</taxon>
        <taxon>Enterobacteriaceae</taxon>
        <taxon>ant endosymbionts</taxon>
        <taxon>Candidatus Blochmanniella</taxon>
    </lineage>
</organism>
<dbReference type="HOGENOM" id="CLU_113663_0_1_6"/>
<protein>
    <recommendedName>
        <fullName evidence="9">Protein translocase subunit SecE</fullName>
    </recommendedName>
</protein>
<evidence type="ECO:0000256" key="3">
    <source>
        <dbReference type="ARBA" id="ARBA00022475"/>
    </source>
</evidence>
<dbReference type="Gene3D" id="1.20.5.1030">
    <property type="entry name" value="Preprotein translocase secy subunit"/>
    <property type="match status" value="1"/>
</dbReference>
<dbReference type="InterPro" id="IPR005807">
    <property type="entry name" value="SecE_bac"/>
</dbReference>
<dbReference type="NCBIfam" id="NF004379">
    <property type="entry name" value="PRK05740.2-5"/>
    <property type="match status" value="1"/>
</dbReference>
<comment type="subunit">
    <text evidence="9">Component of the Sec protein translocase complex. Heterotrimer consisting of SecY, SecE and SecG subunits. The heterotrimers can form oligomers, although 1 heterotrimer is thought to be able to translocate proteins. Interacts with the ribosome. Interacts with SecDF, and other proteins may be involved. Interacts with SecA.</text>
</comment>
<dbReference type="EMBL" id="BX248583">
    <property type="protein sequence ID" value="CAD83245.1"/>
    <property type="molecule type" value="Genomic_DNA"/>
</dbReference>
<dbReference type="GO" id="GO:0065002">
    <property type="term" value="P:intracellular protein transmembrane transport"/>
    <property type="evidence" value="ECO:0007669"/>
    <property type="project" value="UniProtKB-UniRule"/>
</dbReference>
<evidence type="ECO:0000256" key="5">
    <source>
        <dbReference type="ARBA" id="ARBA00022927"/>
    </source>
</evidence>
<evidence type="ECO:0000313" key="10">
    <source>
        <dbReference type="EMBL" id="CAD83245.1"/>
    </source>
</evidence>
<evidence type="ECO:0000256" key="8">
    <source>
        <dbReference type="ARBA" id="ARBA00023136"/>
    </source>
</evidence>
<dbReference type="PRINTS" id="PR01650">
    <property type="entry name" value="SECETRNLCASE"/>
</dbReference>
<dbReference type="GO" id="GO:0043952">
    <property type="term" value="P:protein transport by the Sec complex"/>
    <property type="evidence" value="ECO:0007669"/>
    <property type="project" value="UniProtKB-UniRule"/>
</dbReference>
<evidence type="ECO:0000313" key="11">
    <source>
        <dbReference type="Proteomes" id="UP000002192"/>
    </source>
</evidence>
<keyword evidence="3 9" id="KW-1003">Cell membrane</keyword>
<name>Q7VRP1_BLOFL</name>
<dbReference type="PROSITE" id="PS01067">
    <property type="entry name" value="SECE_SEC61G"/>
    <property type="match status" value="1"/>
</dbReference>
<dbReference type="Proteomes" id="UP000002192">
    <property type="component" value="Chromosome"/>
</dbReference>
<accession>Q7VRP1</accession>
<keyword evidence="6 9" id="KW-1133">Transmembrane helix</keyword>
<keyword evidence="8 9" id="KW-0472">Membrane</keyword>
<dbReference type="GO" id="GO:0009306">
    <property type="term" value="P:protein secretion"/>
    <property type="evidence" value="ECO:0007669"/>
    <property type="project" value="UniProtKB-UniRule"/>
</dbReference>
<dbReference type="InterPro" id="IPR001901">
    <property type="entry name" value="Translocase_SecE/Sec61-g"/>
</dbReference>
<keyword evidence="2 9" id="KW-0813">Transport</keyword>
<feature type="transmembrane region" description="Helical" evidence="9">
    <location>
        <begin position="12"/>
        <end position="34"/>
    </location>
</feature>
<dbReference type="Pfam" id="PF00584">
    <property type="entry name" value="SecE"/>
    <property type="match status" value="1"/>
</dbReference>
<proteinExistence type="inferred from homology"/>
<gene>
    <name evidence="9 10" type="primary">secE</name>
    <name evidence="10" type="ordered locus">Bfl563</name>
</gene>
<feature type="transmembrane region" description="Helical" evidence="9">
    <location>
        <begin position="94"/>
        <end position="122"/>
    </location>
</feature>
<comment type="caution">
    <text evidence="9">Lacks conserved residue(s) required for the propagation of feature annotation.</text>
</comment>
<dbReference type="KEGG" id="bfl:Bfl563"/>
<evidence type="ECO:0000256" key="4">
    <source>
        <dbReference type="ARBA" id="ARBA00022692"/>
    </source>
</evidence>
<dbReference type="GO" id="GO:0006605">
    <property type="term" value="P:protein targeting"/>
    <property type="evidence" value="ECO:0007669"/>
    <property type="project" value="UniProtKB-UniRule"/>
</dbReference>
<dbReference type="OrthoDB" id="9806365at2"/>
<keyword evidence="5 9" id="KW-0653">Protein transport</keyword>
<dbReference type="PANTHER" id="PTHR33910:SF1">
    <property type="entry name" value="PROTEIN TRANSLOCASE SUBUNIT SECE"/>
    <property type="match status" value="1"/>
</dbReference>
<comment type="subcellular location">
    <subcellularLocation>
        <location evidence="1">Membrane</location>
    </subcellularLocation>
</comment>
<dbReference type="InterPro" id="IPR038379">
    <property type="entry name" value="SecE_sf"/>
</dbReference>
<keyword evidence="9" id="KW-0997">Cell inner membrane</keyword>
<comment type="function">
    <text evidence="9">Essential subunit of the Sec protein translocation channel SecYEG. Clamps together the 2 halves of SecY. May contact the channel plug during translocation.</text>
</comment>
<dbReference type="eggNOG" id="COG0690">
    <property type="taxonomic scope" value="Bacteria"/>
</dbReference>
<evidence type="ECO:0000256" key="9">
    <source>
        <dbReference type="HAMAP-Rule" id="MF_00422"/>
    </source>
</evidence>
<feature type="transmembrane region" description="Helical" evidence="9">
    <location>
        <begin position="40"/>
        <end position="59"/>
    </location>
</feature>
<reference evidence="10 11" key="1">
    <citation type="journal article" date="2003" name="Proc. Natl. Acad. Sci. U.S.A.">
        <title>The genome sequence of Blochmannia floridanus: comparative analysis of reduced genomes.</title>
        <authorList>
            <person name="Gil R."/>
            <person name="Silva F.J."/>
            <person name="Zientz E."/>
            <person name="Delmotte F."/>
            <person name="Gonzalez-Candelas F."/>
            <person name="Latorre A."/>
            <person name="Rausell C."/>
            <person name="Kramerbeek J."/>
            <person name="Gadau J."/>
            <person name="Hoelldobler B."/>
            <person name="van Ham R.C.H.J."/>
            <person name="Gross R."/>
            <person name="Moya A."/>
        </authorList>
    </citation>
    <scope>NUCLEOTIDE SEQUENCE [LARGE SCALE GENOMIC DNA]</scope>
</reference>
<evidence type="ECO:0000256" key="2">
    <source>
        <dbReference type="ARBA" id="ARBA00022448"/>
    </source>
</evidence>
<evidence type="ECO:0000256" key="6">
    <source>
        <dbReference type="ARBA" id="ARBA00022989"/>
    </source>
</evidence>